<dbReference type="Proteomes" id="UP000319619">
    <property type="component" value="Unassembled WGS sequence"/>
</dbReference>
<comment type="caution">
    <text evidence="2">The sequence shown here is derived from an EMBL/GenBank/DDBJ whole genome shotgun (WGS) entry which is preliminary data.</text>
</comment>
<dbReference type="Gene3D" id="2.60.40.4070">
    <property type="match status" value="1"/>
</dbReference>
<feature type="domain" description="Secretion system C-terminal sorting" evidence="1">
    <location>
        <begin position="613"/>
        <end position="688"/>
    </location>
</feature>
<protein>
    <recommendedName>
        <fullName evidence="1">Secretion system C-terminal sorting domain-containing protein</fullName>
    </recommendedName>
</protein>
<dbReference type="AlphaFoldDB" id="A0A532UPI5"/>
<gene>
    <name evidence="2" type="ORF">CEE37_14735</name>
</gene>
<dbReference type="InterPro" id="IPR026444">
    <property type="entry name" value="Secre_tail"/>
</dbReference>
<dbReference type="EMBL" id="NJBN01000015">
    <property type="protein sequence ID" value="TKJ36838.1"/>
    <property type="molecule type" value="Genomic_DNA"/>
</dbReference>
<reference evidence="2 3" key="1">
    <citation type="submission" date="2017-06" db="EMBL/GenBank/DDBJ databases">
        <title>Novel microbial phyla capable of carbon fixation and sulfur reduction in deep-sea sediments.</title>
        <authorList>
            <person name="Huang J."/>
            <person name="Baker B."/>
            <person name="Wang Y."/>
        </authorList>
    </citation>
    <scope>NUCLEOTIDE SEQUENCE [LARGE SCALE GENOMIC DNA]</scope>
    <source>
        <strain evidence="2">B3_LCP</strain>
    </source>
</reference>
<evidence type="ECO:0000313" key="2">
    <source>
        <dbReference type="EMBL" id="TKJ36838.1"/>
    </source>
</evidence>
<name>A0A532UPI5_UNCL8</name>
<sequence length="691" mass="76607">MEAGRMFKTVTVLIFVLSVTVSLALATPQPQAIQATMAPLPMLDTFDDTLTYDDGQIALWYGGLSDFQLATRFTPLTDFEMQEILIAFMDGGPTPLDLYLKNDDNGIPGSTIYWSGTFTYYLATTWLPVLVDTTGMYTFAAQEDFWIEIHSAGPPHEMFDASPTIPQRSFFKAWGSTTWYNSPGDNFIRAAGEYASVPNDVGVDSVDHDENFFVTNGTSFSVNATVTNYSAIPAIFDVGCVIYTEITENTYVYFDSLAPQNAMLIPGQSSEITFPAYAWNTNDRYKIDVRTYWSEDSNPDNNVLAIETQVYETPAELRYDDDVPDGGVTSSTVDFGWGMKFDPHQSGEYTIASIQVYTSTGDSAARVQVLNDLGYAPGLVLWEEVAVMESGWNEFTVDVTNSDAFFIFYLFEHGASSPALWRDGYPTSGQGWQKSGVIYTPDPTAEDWAMRPTISGGTSYPSWDIDVWHVSGSPIPASGDTLFWGVLAENTSGQVLNGDVWVDAVYNGTTTIQILSRPLTNYQPGWTIDRPDVWYNVSEGWPGGNYQWFVRTGVLPSVTWEEGYFDWSKSGPVDLDYDFEANMPLNAPDFFGDLTMTQVDYSVPTEYAVMGTYPNPFNPTTNISFALPLDAKVLLSVYDVSGRLVTTLVDGYRNAGIHDVTFDASDLASGIYLYRLEAGEFNVTGKMVLMK</sequence>
<accession>A0A532UPI5</accession>
<evidence type="ECO:0000259" key="1">
    <source>
        <dbReference type="Pfam" id="PF18962"/>
    </source>
</evidence>
<dbReference type="Pfam" id="PF18962">
    <property type="entry name" value="Por_Secre_tail"/>
    <property type="match status" value="1"/>
</dbReference>
<dbReference type="NCBIfam" id="TIGR04183">
    <property type="entry name" value="Por_Secre_tail"/>
    <property type="match status" value="1"/>
</dbReference>
<proteinExistence type="predicted"/>
<evidence type="ECO:0000313" key="3">
    <source>
        <dbReference type="Proteomes" id="UP000319619"/>
    </source>
</evidence>
<organism evidence="2 3">
    <name type="scientific">candidate division LCP-89 bacterium B3_LCP</name>
    <dbReference type="NCBI Taxonomy" id="2012998"/>
    <lineage>
        <taxon>Bacteria</taxon>
        <taxon>Pseudomonadati</taxon>
        <taxon>Bacteria division LCP-89</taxon>
    </lineage>
</organism>